<organism evidence="2 3">
    <name type="scientific">Hydrogenothermus marinus</name>
    <dbReference type="NCBI Taxonomy" id="133270"/>
    <lineage>
        <taxon>Bacteria</taxon>
        <taxon>Pseudomonadati</taxon>
        <taxon>Aquificota</taxon>
        <taxon>Aquificia</taxon>
        <taxon>Aquificales</taxon>
        <taxon>Hydrogenothermaceae</taxon>
        <taxon>Hydrogenothermus</taxon>
    </lineage>
</organism>
<proteinExistence type="predicted"/>
<dbReference type="InterPro" id="IPR000866">
    <property type="entry name" value="AhpC/TSA"/>
</dbReference>
<dbReference type="InterPro" id="IPR013766">
    <property type="entry name" value="Thioredoxin_domain"/>
</dbReference>
<keyword evidence="3" id="KW-1185">Reference proteome</keyword>
<dbReference type="SUPFAM" id="SSF52833">
    <property type="entry name" value="Thioredoxin-like"/>
    <property type="match status" value="1"/>
</dbReference>
<accession>A0A3M0BML3</accession>
<dbReference type="Pfam" id="PF00578">
    <property type="entry name" value="AhpC-TSA"/>
    <property type="match status" value="1"/>
</dbReference>
<dbReference type="PROSITE" id="PS51352">
    <property type="entry name" value="THIOREDOXIN_2"/>
    <property type="match status" value="1"/>
</dbReference>
<dbReference type="Gene3D" id="3.40.30.10">
    <property type="entry name" value="Glutaredoxin"/>
    <property type="match status" value="1"/>
</dbReference>
<dbReference type="RefSeq" id="WP_121922485.1">
    <property type="nucleotide sequence ID" value="NZ_REFO01000010.1"/>
</dbReference>
<dbReference type="Proteomes" id="UP000280842">
    <property type="component" value="Unassembled WGS sequence"/>
</dbReference>
<evidence type="ECO:0000313" key="2">
    <source>
        <dbReference type="EMBL" id="RMA97714.1"/>
    </source>
</evidence>
<comment type="caution">
    <text evidence="2">The sequence shown here is derived from an EMBL/GenBank/DDBJ whole genome shotgun (WGS) entry which is preliminary data.</text>
</comment>
<dbReference type="EMBL" id="REFO01000010">
    <property type="protein sequence ID" value="RMA97714.1"/>
    <property type="molecule type" value="Genomic_DNA"/>
</dbReference>
<evidence type="ECO:0000259" key="1">
    <source>
        <dbReference type="PROSITE" id="PS51352"/>
    </source>
</evidence>
<dbReference type="GO" id="GO:0016491">
    <property type="term" value="F:oxidoreductase activity"/>
    <property type="evidence" value="ECO:0007669"/>
    <property type="project" value="InterPro"/>
</dbReference>
<gene>
    <name evidence="2" type="ORF">CLV39_0337</name>
</gene>
<sequence>MRIKSLFLAILFVLGFSFAYEENILIGEKAPDFTFLSEECQYGPSEIYYKENGEWKKRCKEYHFSDILKEEKKEGKPILIIFWAIGDRPGTYYFLPEMNKLYDKYKDKIKFMAVLLSKSNGEELQEAKRKLPLKIPVYRAYSDAIRNYNIAKVDVPYLVFIKPDGKIVRILLRPASVYKEMEDDKGLHKEYREFKKEERFKIRYDIIAESIKEIDSYLKQLLN</sequence>
<dbReference type="GO" id="GO:0016209">
    <property type="term" value="F:antioxidant activity"/>
    <property type="evidence" value="ECO:0007669"/>
    <property type="project" value="InterPro"/>
</dbReference>
<protein>
    <submittedName>
        <fullName evidence="2">AhpC/TSA family protein</fullName>
    </submittedName>
</protein>
<feature type="domain" description="Thioredoxin" evidence="1">
    <location>
        <begin position="24"/>
        <end position="193"/>
    </location>
</feature>
<evidence type="ECO:0000313" key="3">
    <source>
        <dbReference type="Proteomes" id="UP000280842"/>
    </source>
</evidence>
<dbReference type="OrthoDB" id="12415at2"/>
<dbReference type="InterPro" id="IPR036249">
    <property type="entry name" value="Thioredoxin-like_sf"/>
</dbReference>
<reference evidence="2 3" key="1">
    <citation type="submission" date="2018-10" db="EMBL/GenBank/DDBJ databases">
        <title>Genomic Encyclopedia of Archaeal and Bacterial Type Strains, Phase II (KMG-II): from individual species to whole genera.</title>
        <authorList>
            <person name="Goeker M."/>
        </authorList>
    </citation>
    <scope>NUCLEOTIDE SEQUENCE [LARGE SCALE GENOMIC DNA]</scope>
    <source>
        <strain evidence="2 3">VM1</strain>
    </source>
</reference>
<dbReference type="AlphaFoldDB" id="A0A3M0BML3"/>
<name>A0A3M0BML3_9AQUI</name>